<feature type="region of interest" description="Disordered" evidence="1">
    <location>
        <begin position="296"/>
        <end position="447"/>
    </location>
</feature>
<feature type="compositionally biased region" description="Polar residues" evidence="1">
    <location>
        <begin position="344"/>
        <end position="356"/>
    </location>
</feature>
<feature type="compositionally biased region" description="Low complexity" evidence="1">
    <location>
        <begin position="303"/>
        <end position="343"/>
    </location>
</feature>
<feature type="compositionally biased region" description="Basic and acidic residues" evidence="1">
    <location>
        <begin position="432"/>
        <end position="447"/>
    </location>
</feature>
<proteinExistence type="predicted"/>
<name>A0A9P8A074_MORAP</name>
<evidence type="ECO:0000313" key="3">
    <source>
        <dbReference type="Proteomes" id="UP000717515"/>
    </source>
</evidence>
<reference evidence="2" key="1">
    <citation type="submission" date="2021-07" db="EMBL/GenBank/DDBJ databases">
        <title>Draft genome of Mortierella alpina, strain LL118, isolated from an aspen leaf litter sample.</title>
        <authorList>
            <person name="Yang S."/>
            <person name="Vinatzer B.A."/>
        </authorList>
    </citation>
    <scope>NUCLEOTIDE SEQUENCE</scope>
    <source>
        <strain evidence="2">LL118</strain>
    </source>
</reference>
<feature type="compositionally biased region" description="Low complexity" evidence="1">
    <location>
        <begin position="392"/>
        <end position="410"/>
    </location>
</feature>
<evidence type="ECO:0008006" key="4">
    <source>
        <dbReference type="Google" id="ProtNLM"/>
    </source>
</evidence>
<protein>
    <recommendedName>
        <fullName evidence="4">Adhesin domain-containing protein</fullName>
    </recommendedName>
</protein>
<accession>A0A9P8A074</accession>
<sequence length="478" mass="51636">MGFFSKPLLPVHYENEDVQVSAELCSNIAINVVGLARGEITILSGNDDMIHIRTSVQAKESIIKNAAALEPVQNGNTYTYTIHTPLETRLERSVTFQVFITIPRNLDSLESFSIHGAHIELSIGNISHTFIKNFSVTNARGDITIESFYGEQATLKNSGMGGISGKYSVARLYANTKAGKIQSKVHLLNTDEQQPGPKVTCVTLNHPVNVAVDGTDLFGAFTVEAKTHTQPLDVKILLASTDQRLLGNFINFGAPTRIKLSGNYQGRIEARTHYGKIHIDEPEFERIEGAVLSIPSLSDRKTPPSSASPSSSSLVLQQQQQQQRPVSSSNSSASSIASASHQSTPMSSRASSQGSTVWDKDDPRHHQTYLSHPHNGSQYSHPPPHHPHPPHHSNSYHSAPASIMAAAASSGPTSRAGSMHGSISESRSVRTTKSDKERRKKDDDKDTAVTKEVIGTIGLGTGLVMAKNSSGDITISLV</sequence>
<dbReference type="EMBL" id="JAIFTL010000238">
    <property type="protein sequence ID" value="KAG9321020.1"/>
    <property type="molecule type" value="Genomic_DNA"/>
</dbReference>
<evidence type="ECO:0000313" key="2">
    <source>
        <dbReference type="EMBL" id="KAG9321020.1"/>
    </source>
</evidence>
<dbReference type="AlphaFoldDB" id="A0A9P8A074"/>
<comment type="caution">
    <text evidence="2">The sequence shown here is derived from an EMBL/GenBank/DDBJ whole genome shotgun (WGS) entry which is preliminary data.</text>
</comment>
<gene>
    <name evidence="2" type="ORF">KVV02_003029</name>
</gene>
<dbReference type="Proteomes" id="UP000717515">
    <property type="component" value="Unassembled WGS sequence"/>
</dbReference>
<organism evidence="2 3">
    <name type="scientific">Mortierella alpina</name>
    <name type="common">Oleaginous fungus</name>
    <name type="synonym">Mortierella renispora</name>
    <dbReference type="NCBI Taxonomy" id="64518"/>
    <lineage>
        <taxon>Eukaryota</taxon>
        <taxon>Fungi</taxon>
        <taxon>Fungi incertae sedis</taxon>
        <taxon>Mucoromycota</taxon>
        <taxon>Mortierellomycotina</taxon>
        <taxon>Mortierellomycetes</taxon>
        <taxon>Mortierellales</taxon>
        <taxon>Mortierellaceae</taxon>
        <taxon>Mortierella</taxon>
    </lineage>
</organism>
<feature type="compositionally biased region" description="Polar residues" evidence="1">
    <location>
        <begin position="411"/>
        <end position="426"/>
    </location>
</feature>
<evidence type="ECO:0000256" key="1">
    <source>
        <dbReference type="SAM" id="MobiDB-lite"/>
    </source>
</evidence>
<feature type="compositionally biased region" description="Polar residues" evidence="1">
    <location>
        <begin position="368"/>
        <end position="378"/>
    </location>
</feature>